<accession>A0A075A0A9</accession>
<dbReference type="CTD" id="20324836"/>
<evidence type="ECO:0000313" key="1">
    <source>
        <dbReference type="EMBL" id="KER20859.1"/>
    </source>
</evidence>
<dbReference type="AlphaFoldDB" id="A0A075A0A9"/>
<keyword evidence="2" id="KW-1185">Reference proteome</keyword>
<protein>
    <submittedName>
        <fullName evidence="1">Uncharacterized protein</fullName>
    </submittedName>
</protein>
<gene>
    <name evidence="1" type="ORF">T265_10668</name>
</gene>
<name>A0A075A0A9_OPIVI</name>
<proteinExistence type="predicted"/>
<dbReference type="GeneID" id="20324836"/>
<organism evidence="1 2">
    <name type="scientific">Opisthorchis viverrini</name>
    <name type="common">Southeast Asian liver fluke</name>
    <dbReference type="NCBI Taxonomy" id="6198"/>
    <lineage>
        <taxon>Eukaryota</taxon>
        <taxon>Metazoa</taxon>
        <taxon>Spiralia</taxon>
        <taxon>Lophotrochozoa</taxon>
        <taxon>Platyhelminthes</taxon>
        <taxon>Trematoda</taxon>
        <taxon>Digenea</taxon>
        <taxon>Opisthorchiida</taxon>
        <taxon>Opisthorchiata</taxon>
        <taxon>Opisthorchiidae</taxon>
        <taxon>Opisthorchis</taxon>
    </lineage>
</organism>
<dbReference type="KEGG" id="ovi:T265_10668"/>
<dbReference type="Proteomes" id="UP000054324">
    <property type="component" value="Unassembled WGS sequence"/>
</dbReference>
<reference evidence="1 2" key="1">
    <citation type="submission" date="2013-11" db="EMBL/GenBank/DDBJ databases">
        <title>Opisthorchis viverrini - life in the bile duct.</title>
        <authorList>
            <person name="Young N.D."/>
            <person name="Nagarajan N."/>
            <person name="Lin S.J."/>
            <person name="Korhonen P.K."/>
            <person name="Jex A.R."/>
            <person name="Hall R.S."/>
            <person name="Safavi-Hemami H."/>
            <person name="Kaewkong W."/>
            <person name="Bertrand D."/>
            <person name="Gao S."/>
            <person name="Seet Q."/>
            <person name="Wongkham S."/>
            <person name="Teh B.T."/>
            <person name="Wongkham C."/>
            <person name="Intapan P.M."/>
            <person name="Maleewong W."/>
            <person name="Yang X."/>
            <person name="Hu M."/>
            <person name="Wang Z."/>
            <person name="Hofmann A."/>
            <person name="Sternberg P.W."/>
            <person name="Tan P."/>
            <person name="Wang J."/>
            <person name="Gasser R.B."/>
        </authorList>
    </citation>
    <scope>NUCLEOTIDE SEQUENCE [LARGE SCALE GENOMIC DNA]</scope>
</reference>
<dbReference type="RefSeq" id="XP_009175384.1">
    <property type="nucleotide sequence ID" value="XM_009177120.1"/>
</dbReference>
<dbReference type="EMBL" id="KL597014">
    <property type="protein sequence ID" value="KER20859.1"/>
    <property type="molecule type" value="Genomic_DNA"/>
</dbReference>
<evidence type="ECO:0000313" key="2">
    <source>
        <dbReference type="Proteomes" id="UP000054324"/>
    </source>
</evidence>
<sequence>MSLKDEVKLHKRTAGVGDSDIHSMSLFVIYIDDGVENVYAFLKVNSCDKKLVRSSQPLFRLKPECVLADAMDHMLKVAQGEISLGQARFMCHVIRSVSGISDSLIARGTDYLVKKQNLTASLRKDKIREEASLLIYAELPGDRR</sequence>